<protein>
    <submittedName>
        <fullName evidence="2">Uncharacterized protein</fullName>
    </submittedName>
</protein>
<feature type="compositionally biased region" description="Basic and acidic residues" evidence="1">
    <location>
        <begin position="67"/>
        <end position="95"/>
    </location>
</feature>
<dbReference type="AlphaFoldDB" id="A0A1Y5IQM9"/>
<feature type="region of interest" description="Disordered" evidence="1">
    <location>
        <begin position="49"/>
        <end position="105"/>
    </location>
</feature>
<name>A0A1Y5IQM9_OSTTA</name>
<dbReference type="Proteomes" id="UP000195557">
    <property type="component" value="Unassembled WGS sequence"/>
</dbReference>
<proteinExistence type="predicted"/>
<reference evidence="2" key="1">
    <citation type="submission" date="2017-04" db="EMBL/GenBank/DDBJ databases">
        <title>Population genomics of picophytoplankton unveils novel chromosome hypervariability.</title>
        <authorList>
            <consortium name="DOE Joint Genome Institute"/>
            <person name="Blanc-Mathieu R."/>
            <person name="Krasovec M."/>
            <person name="Hebrard M."/>
            <person name="Yau S."/>
            <person name="Desgranges E."/>
            <person name="Martin J."/>
            <person name="Schackwitz W."/>
            <person name="Kuo A."/>
            <person name="Salin G."/>
            <person name="Donnadieu C."/>
            <person name="Desdevises Y."/>
            <person name="Sanchez-Ferandin S."/>
            <person name="Moreau H."/>
            <person name="Rivals E."/>
            <person name="Grigoriev I.V."/>
            <person name="Grimsley N."/>
            <person name="Eyre-Walker A."/>
            <person name="Piganeau G."/>
        </authorList>
    </citation>
    <scope>NUCLEOTIDE SEQUENCE [LARGE SCALE GENOMIC DNA]</scope>
    <source>
        <strain evidence="2">RCC 1115</strain>
    </source>
</reference>
<dbReference type="EMBL" id="KZ155771">
    <property type="protein sequence ID" value="OUS49295.1"/>
    <property type="molecule type" value="Genomic_DNA"/>
</dbReference>
<feature type="region of interest" description="Disordered" evidence="1">
    <location>
        <begin position="1"/>
        <end position="33"/>
    </location>
</feature>
<gene>
    <name evidence="2" type="ORF">BE221DRAFT_87216</name>
</gene>
<feature type="compositionally biased region" description="Basic and acidic residues" evidence="1">
    <location>
        <begin position="17"/>
        <end position="28"/>
    </location>
</feature>
<evidence type="ECO:0000256" key="1">
    <source>
        <dbReference type="SAM" id="MobiDB-lite"/>
    </source>
</evidence>
<feature type="compositionally biased region" description="Low complexity" evidence="1">
    <location>
        <begin position="96"/>
        <end position="105"/>
    </location>
</feature>
<accession>A0A1Y5IQM9</accession>
<organism evidence="2">
    <name type="scientific">Ostreococcus tauri</name>
    <name type="common">Marine green alga</name>
    <dbReference type="NCBI Taxonomy" id="70448"/>
    <lineage>
        <taxon>Eukaryota</taxon>
        <taxon>Viridiplantae</taxon>
        <taxon>Chlorophyta</taxon>
        <taxon>Mamiellophyceae</taxon>
        <taxon>Mamiellales</taxon>
        <taxon>Bathycoccaceae</taxon>
        <taxon>Ostreococcus</taxon>
    </lineage>
</organism>
<evidence type="ECO:0000313" key="2">
    <source>
        <dbReference type="EMBL" id="OUS49295.1"/>
    </source>
</evidence>
<sequence length="131" mass="14131">MRAVSSGATARAFARGASERRLTNEKMSKSRRLTATTVRVDAFALDEFGRGRARERHRGSTTSAGRSGDDLLECMKTRAGRGDDARGRRGTEARAEGGSASAPLLGLLTTPTMRGVRWSSKRALRGMFDAL</sequence>